<evidence type="ECO:0000259" key="2">
    <source>
        <dbReference type="Pfam" id="PF07916"/>
    </source>
</evidence>
<proteinExistence type="predicted"/>
<feature type="domain" description="TraG N-terminal Proteobacteria" evidence="2">
    <location>
        <begin position="5"/>
        <end position="98"/>
    </location>
</feature>
<comment type="caution">
    <text evidence="3">The sequence shown here is derived from an EMBL/GenBank/DDBJ whole genome shotgun (WGS) entry which is preliminary data.</text>
</comment>
<keyword evidence="1" id="KW-0472">Membrane</keyword>
<organism evidence="3 4">
    <name type="scientific">Xenorhabdus bovienii</name>
    <name type="common">Xenorhabdus nematophila subsp. bovienii</name>
    <dbReference type="NCBI Taxonomy" id="40576"/>
    <lineage>
        <taxon>Bacteria</taxon>
        <taxon>Pseudomonadati</taxon>
        <taxon>Pseudomonadota</taxon>
        <taxon>Gammaproteobacteria</taxon>
        <taxon>Enterobacterales</taxon>
        <taxon>Morganellaceae</taxon>
        <taxon>Xenorhabdus</taxon>
    </lineage>
</organism>
<feature type="non-terminal residue" evidence="3">
    <location>
        <position position="99"/>
    </location>
</feature>
<dbReference type="Proteomes" id="UP001222434">
    <property type="component" value="Unassembled WGS sequence"/>
</dbReference>
<protein>
    <submittedName>
        <fullName evidence="3">Conjugal transfer protein TraG N-terminal domain-containing protein</fullName>
    </submittedName>
</protein>
<feature type="non-terminal residue" evidence="3">
    <location>
        <position position="1"/>
    </location>
</feature>
<dbReference type="Pfam" id="PF07916">
    <property type="entry name" value="TraG_N"/>
    <property type="match status" value="1"/>
</dbReference>
<reference evidence="3" key="1">
    <citation type="submission" date="2021-08" db="EMBL/GenBank/DDBJ databases">
        <authorList>
            <person name="Papudeshi B."/>
            <person name="Bashey-Visser F."/>
        </authorList>
    </citation>
    <scope>NUCLEOTIDE SEQUENCE</scope>
    <source>
        <strain evidence="3">MC_266_E_2016</strain>
    </source>
</reference>
<keyword evidence="1" id="KW-1133">Transmembrane helix</keyword>
<dbReference type="EMBL" id="JAILSO010000318">
    <property type="protein sequence ID" value="MDE1480802.1"/>
    <property type="molecule type" value="Genomic_DNA"/>
</dbReference>
<feature type="transmembrane region" description="Helical" evidence="1">
    <location>
        <begin position="76"/>
        <end position="95"/>
    </location>
</feature>
<evidence type="ECO:0000256" key="1">
    <source>
        <dbReference type="SAM" id="Phobius"/>
    </source>
</evidence>
<reference evidence="3" key="2">
    <citation type="journal article" date="2022" name="J. Evol. Biol.">
        <title>Pre- and post-association barriers to host switching in sympatric mutualists.</title>
        <authorList>
            <person name="Dinges Z.M."/>
            <person name="Phillips R.K."/>
            <person name="Lively C.M."/>
            <person name="Bashey F."/>
        </authorList>
    </citation>
    <scope>NUCLEOTIDE SEQUENCE</scope>
    <source>
        <strain evidence="3">MC_266_E_2016</strain>
    </source>
</reference>
<keyword evidence="1" id="KW-0812">Transmembrane</keyword>
<dbReference type="InterPro" id="IPR012931">
    <property type="entry name" value="TraG_N_Proteobacteria"/>
</dbReference>
<gene>
    <name evidence="3" type="ORF">KKJ01_22230</name>
</gene>
<evidence type="ECO:0000313" key="3">
    <source>
        <dbReference type="EMBL" id="MDE1480802.1"/>
    </source>
</evidence>
<evidence type="ECO:0000313" key="4">
    <source>
        <dbReference type="Proteomes" id="UP001222434"/>
    </source>
</evidence>
<accession>A0AAJ1JEM6</accession>
<dbReference type="RefSeq" id="WP_274714134.1">
    <property type="nucleotide sequence ID" value="NZ_JAILSO010000318.1"/>
</dbReference>
<dbReference type="AlphaFoldDB" id="A0AAJ1JEM6"/>
<name>A0AAJ1JEM6_XENBV</name>
<sequence>KNSKKFEEAVIRRLVSPESLKVSQGGSVYMGYGGNADFTATNTATRAGAMVGQALGSIAIFPALDAMRQSLPMVQALLLMAIYVMLPVILMFAAYEFKT</sequence>